<protein>
    <recommendedName>
        <fullName evidence="1">Cilia- and flagella-associated protein 69 ARM repeats domain-containing protein</fullName>
    </recommendedName>
</protein>
<evidence type="ECO:0000259" key="1">
    <source>
        <dbReference type="Pfam" id="PF21049"/>
    </source>
</evidence>
<accession>I7M670</accession>
<dbReference type="PANTHER" id="PTHR14716">
    <property type="entry name" value="CILIA- AND FLAGELLA-ASSOCIATED PROTEIN 69"/>
    <property type="match status" value="1"/>
</dbReference>
<dbReference type="InParanoid" id="I7M670"/>
<dbReference type="AlphaFoldDB" id="I7M670"/>
<dbReference type="eggNOG" id="ENOG502QV2V">
    <property type="taxonomic scope" value="Eukaryota"/>
</dbReference>
<name>I7M670_TETTS</name>
<sequence>MSTLGNTQGNAVVDFEAANKVLQMFESEYTEQLGDRKASSIIRFCKERSDGFYYQEIEALCKMVEYAIADLKKGVVEMTAAIQKLCETSTHYNKFKLQLINRPLLYNTHAEEKIILNEEVTESLRYSAIIFLRNFSDEGIDTILQAEKNFEKAKMQGYEPSPLQKLLNEGSKNLRAINKSDVIEDIIFTMQYYQKNYEYLLPLLDLISNCIMFKDLAQKFCNFGILKDIIYVIFDCDDFRSYIVKSCFEIIWNAIEAVGISSIQLFAAEDIITQLKRVFEDLMRNGYKLEDKCLRNELLILINYLLSDEKALQYFDERSTMPNVSSPTTFIDTLLVYATVDEIEFYNDKILTNNHRAFYSTTSEDLEFKKLIWSGLLTAIQSGNQSILETIKDSAFIYSLLLYIDPLNDSYAVNRWSNPQLKEIQLHCLTILSSVIIYMKEDFAEKNGLFYLTKFLTNQDDPEKREKCLRVFNNASLFDEPYKLKITDEGVMDNLIEFLQNENDNPLDIKELCFSIISNLCINCNKNKKLFRQKGGVDMIVNALKDPNLGISARYALYAVSILDCLWNSILGNRKSESVFLDNEGLFVLLEFLEVCDDMHKKMALSCLSYLIENPKATPYFCDWNSGKTMINATQLLIKIYNKEDNRFQVKYDDGIIVNKNRPLNPMTAPKKKQDEFQLLMEEKKVVNEFENGTQGNNQTSKRGQSAKGFARLKEALLAADSESEAGTEAYLVRKIKEKVEQYDLRAIIFAILYRTGFDKNELLPDEKQKIEVIQMYPHFKMGEIWSDIQFELEEEVKFTFCKSLTSDYTYENNTQGIKPTSDDMHWMRTAIEEFEEQVLNCINTQSLISREHKKSQEEELNKFYDIIRSNKVHK</sequence>
<dbReference type="STRING" id="312017.I7M670"/>
<dbReference type="OrthoDB" id="433727at2759"/>
<proteinExistence type="predicted"/>
<reference evidence="3" key="1">
    <citation type="journal article" date="2006" name="PLoS Biol.">
        <title>Macronuclear genome sequence of the ciliate Tetrahymena thermophila, a model eukaryote.</title>
        <authorList>
            <person name="Eisen J.A."/>
            <person name="Coyne R.S."/>
            <person name="Wu M."/>
            <person name="Wu D."/>
            <person name="Thiagarajan M."/>
            <person name="Wortman J.R."/>
            <person name="Badger J.H."/>
            <person name="Ren Q."/>
            <person name="Amedeo P."/>
            <person name="Jones K.M."/>
            <person name="Tallon L.J."/>
            <person name="Delcher A.L."/>
            <person name="Salzberg S.L."/>
            <person name="Silva J.C."/>
            <person name="Haas B.J."/>
            <person name="Majoros W.H."/>
            <person name="Farzad M."/>
            <person name="Carlton J.M."/>
            <person name="Smith R.K. Jr."/>
            <person name="Garg J."/>
            <person name="Pearlman R.E."/>
            <person name="Karrer K.M."/>
            <person name="Sun L."/>
            <person name="Manning G."/>
            <person name="Elde N.C."/>
            <person name="Turkewitz A.P."/>
            <person name="Asai D.J."/>
            <person name="Wilkes D.E."/>
            <person name="Wang Y."/>
            <person name="Cai H."/>
            <person name="Collins K."/>
            <person name="Stewart B.A."/>
            <person name="Lee S.R."/>
            <person name="Wilamowska K."/>
            <person name="Weinberg Z."/>
            <person name="Ruzzo W.L."/>
            <person name="Wloga D."/>
            <person name="Gaertig J."/>
            <person name="Frankel J."/>
            <person name="Tsao C.-C."/>
            <person name="Gorovsky M.A."/>
            <person name="Keeling P.J."/>
            <person name="Waller R.F."/>
            <person name="Patron N.J."/>
            <person name="Cherry J.M."/>
            <person name="Stover N.A."/>
            <person name="Krieger C.J."/>
            <person name="del Toro C."/>
            <person name="Ryder H.F."/>
            <person name="Williamson S.C."/>
            <person name="Barbeau R.A."/>
            <person name="Hamilton E.P."/>
            <person name="Orias E."/>
        </authorList>
    </citation>
    <scope>NUCLEOTIDE SEQUENCE [LARGE SCALE GENOMIC DNA]</scope>
    <source>
        <strain evidence="3">SB210</strain>
    </source>
</reference>
<organism evidence="2 3">
    <name type="scientific">Tetrahymena thermophila (strain SB210)</name>
    <dbReference type="NCBI Taxonomy" id="312017"/>
    <lineage>
        <taxon>Eukaryota</taxon>
        <taxon>Sar</taxon>
        <taxon>Alveolata</taxon>
        <taxon>Ciliophora</taxon>
        <taxon>Intramacronucleata</taxon>
        <taxon>Oligohymenophorea</taxon>
        <taxon>Hymenostomatida</taxon>
        <taxon>Tetrahymenina</taxon>
        <taxon>Tetrahymenidae</taxon>
        <taxon>Tetrahymena</taxon>
    </lineage>
</organism>
<dbReference type="RefSeq" id="XP_001032130.2">
    <property type="nucleotide sequence ID" value="XM_001032130.2"/>
</dbReference>
<dbReference type="InterPro" id="IPR011989">
    <property type="entry name" value="ARM-like"/>
</dbReference>
<evidence type="ECO:0000313" key="3">
    <source>
        <dbReference type="Proteomes" id="UP000009168"/>
    </source>
</evidence>
<dbReference type="SUPFAM" id="SSF48371">
    <property type="entry name" value="ARM repeat"/>
    <property type="match status" value="1"/>
</dbReference>
<feature type="domain" description="Cilia- and flagella-associated protein 69 ARM repeats" evidence="1">
    <location>
        <begin position="19"/>
        <end position="692"/>
    </location>
</feature>
<dbReference type="InterPro" id="IPR016024">
    <property type="entry name" value="ARM-type_fold"/>
</dbReference>
<dbReference type="Gene3D" id="1.25.10.10">
    <property type="entry name" value="Leucine-rich Repeat Variant"/>
    <property type="match status" value="1"/>
</dbReference>
<dbReference type="KEGG" id="tet:TTHERM_00691650"/>
<gene>
    <name evidence="2" type="ORF">TTHERM_00691650</name>
</gene>
<dbReference type="GeneID" id="7830807"/>
<dbReference type="InterPro" id="IPR048733">
    <property type="entry name" value="CFA69_ARM_dom"/>
</dbReference>
<dbReference type="EMBL" id="GG662490">
    <property type="protein sequence ID" value="EAR84467.2"/>
    <property type="molecule type" value="Genomic_DNA"/>
</dbReference>
<dbReference type="InterPro" id="IPR048732">
    <property type="entry name" value="CFA69"/>
</dbReference>
<dbReference type="PANTHER" id="PTHR14716:SF0">
    <property type="entry name" value="CILIA- AND FLAGELLA-ASSOCIATED PROTEIN 69"/>
    <property type="match status" value="1"/>
</dbReference>
<dbReference type="Pfam" id="PF21049">
    <property type="entry name" value="CFA69_ARM_rpt"/>
    <property type="match status" value="1"/>
</dbReference>
<dbReference type="Proteomes" id="UP000009168">
    <property type="component" value="Unassembled WGS sequence"/>
</dbReference>
<evidence type="ECO:0000313" key="2">
    <source>
        <dbReference type="EMBL" id="EAR84467.2"/>
    </source>
</evidence>
<keyword evidence="3" id="KW-1185">Reference proteome</keyword>